<feature type="chain" id="PRO_5017417074" evidence="1">
    <location>
        <begin position="24"/>
        <end position="163"/>
    </location>
</feature>
<evidence type="ECO:0000313" key="3">
    <source>
        <dbReference type="Proteomes" id="UP000265882"/>
    </source>
</evidence>
<proteinExistence type="predicted"/>
<keyword evidence="1" id="KW-0732">Signal</keyword>
<comment type="caution">
    <text evidence="2">The sequence shown here is derived from an EMBL/GenBank/DDBJ whole genome shotgun (WGS) entry which is preliminary data.</text>
</comment>
<organism evidence="2 3">
    <name type="scientific">Abyssobacteria bacterium (strain SURF_5)</name>
    <dbReference type="NCBI Taxonomy" id="2093360"/>
    <lineage>
        <taxon>Bacteria</taxon>
        <taxon>Pseudomonadati</taxon>
        <taxon>Candidatus Hydrogenedentota</taxon>
        <taxon>Candidatus Abyssobacteria</taxon>
    </lineage>
</organism>
<gene>
    <name evidence="2" type="ORF">C4520_18695</name>
</gene>
<sequence length="163" mass="18021">MKIKLLVAAAMLIAIGSTSSAMAEELSAVVKAPERYTEKRIELTAPVVLNPEPEGGEYKKWEFTIGSQQEQLKVERKGFNPAVIVKGYQSAEEARRAGETVSLSGHLERTATGPILELESLEYKGTTIHMNEGPFVDTVYGDCYPGSPKFYDGYTYYPGKFPY</sequence>
<name>A0A3A4NCF9_ABYX5</name>
<dbReference type="Proteomes" id="UP000265882">
    <property type="component" value="Unassembled WGS sequence"/>
</dbReference>
<evidence type="ECO:0000256" key="1">
    <source>
        <dbReference type="SAM" id="SignalP"/>
    </source>
</evidence>
<reference evidence="2 3" key="1">
    <citation type="journal article" date="2017" name="ISME J.">
        <title>Energy and carbon metabolisms in a deep terrestrial subsurface fluid microbial community.</title>
        <authorList>
            <person name="Momper L."/>
            <person name="Jungbluth S.P."/>
            <person name="Lee M.D."/>
            <person name="Amend J.P."/>
        </authorList>
    </citation>
    <scope>NUCLEOTIDE SEQUENCE [LARGE SCALE GENOMIC DNA]</scope>
    <source>
        <strain evidence="2">SURF_5</strain>
    </source>
</reference>
<feature type="signal peptide" evidence="1">
    <location>
        <begin position="1"/>
        <end position="23"/>
    </location>
</feature>
<accession>A0A3A4NCF9</accession>
<dbReference type="AlphaFoldDB" id="A0A3A4NCF9"/>
<evidence type="ECO:0000313" key="2">
    <source>
        <dbReference type="EMBL" id="RJP16046.1"/>
    </source>
</evidence>
<protein>
    <submittedName>
        <fullName evidence="2">Uncharacterized protein</fullName>
    </submittedName>
</protein>
<dbReference type="EMBL" id="QZKU01000128">
    <property type="protein sequence ID" value="RJP16046.1"/>
    <property type="molecule type" value="Genomic_DNA"/>
</dbReference>